<comment type="caution">
    <text evidence="1">The sequence shown here is derived from an EMBL/GenBank/DDBJ whole genome shotgun (WGS) entry which is preliminary data.</text>
</comment>
<proteinExistence type="predicted"/>
<reference evidence="1 2" key="1">
    <citation type="submission" date="2022-10" db="EMBL/GenBank/DDBJ databases">
        <title>Identification of biosynthetic pathway for the production of the potent trypsin inhibitor radiosumin.</title>
        <authorList>
            <person name="Fewer D.P."/>
            <person name="Delbaje E."/>
            <person name="Ouyang X."/>
            <person name="Agostino P.D."/>
            <person name="Wahlsten M."/>
            <person name="Jokela J."/>
            <person name="Permi P."/>
            <person name="Haapaniemi E."/>
            <person name="Koistinen H."/>
        </authorList>
    </citation>
    <scope>NUCLEOTIDE SEQUENCE [LARGE SCALE GENOMIC DNA]</scope>
    <source>
        <strain evidence="1 2">NIES-515</strain>
    </source>
</reference>
<evidence type="ECO:0000313" key="2">
    <source>
        <dbReference type="Proteomes" id="UP001526143"/>
    </source>
</evidence>
<protein>
    <submittedName>
        <fullName evidence="1">Uncharacterized protein</fullName>
    </submittedName>
</protein>
<name>A0ABT3B411_9CYAN</name>
<dbReference type="EMBL" id="JAOWRF010000314">
    <property type="protein sequence ID" value="MCV3216116.1"/>
    <property type="molecule type" value="Genomic_DNA"/>
</dbReference>
<dbReference type="RefSeq" id="WP_263747762.1">
    <property type="nucleotide sequence ID" value="NZ_JAOWRF010000314.1"/>
</dbReference>
<dbReference type="Proteomes" id="UP001526143">
    <property type="component" value="Unassembled WGS sequence"/>
</dbReference>
<organism evidence="1 2">
    <name type="scientific">Plectonema radiosum NIES-515</name>
    <dbReference type="NCBI Taxonomy" id="2986073"/>
    <lineage>
        <taxon>Bacteria</taxon>
        <taxon>Bacillati</taxon>
        <taxon>Cyanobacteriota</taxon>
        <taxon>Cyanophyceae</taxon>
        <taxon>Oscillatoriophycideae</taxon>
        <taxon>Oscillatoriales</taxon>
        <taxon>Microcoleaceae</taxon>
        <taxon>Plectonema</taxon>
    </lineage>
</organism>
<sequence>MTFKKNPKLDALPFNEDLFDTLPVGFKVKKGVKDKLKSVHNWQERLREIVDNLIENIGG</sequence>
<evidence type="ECO:0000313" key="1">
    <source>
        <dbReference type="EMBL" id="MCV3216116.1"/>
    </source>
</evidence>
<keyword evidence="2" id="KW-1185">Reference proteome</keyword>
<gene>
    <name evidence="1" type="ORF">OGM63_21825</name>
</gene>
<accession>A0ABT3B411</accession>